<dbReference type="OrthoDB" id="537444at2759"/>
<keyword evidence="4" id="KW-0808">Transferase</keyword>
<dbReference type="PROSITE" id="PS00189">
    <property type="entry name" value="LIPOYL"/>
    <property type="match status" value="1"/>
</dbReference>
<evidence type="ECO:0000256" key="4">
    <source>
        <dbReference type="RuleBase" id="RU003423"/>
    </source>
</evidence>
<dbReference type="AlphaFoldDB" id="A0A087TNE9"/>
<dbReference type="Gene3D" id="4.10.320.10">
    <property type="entry name" value="E3-binding domain"/>
    <property type="match status" value="1"/>
</dbReference>
<dbReference type="EMBL" id="KK116039">
    <property type="protein sequence ID" value="KFM66638.1"/>
    <property type="molecule type" value="Genomic_DNA"/>
</dbReference>
<dbReference type="FunFam" id="2.40.50.100:FF:000010">
    <property type="entry name" value="Acetyltransferase component of pyruvate dehydrogenase complex"/>
    <property type="match status" value="1"/>
</dbReference>
<comment type="cofactor">
    <cofactor evidence="4">
        <name>(R)-lipoate</name>
        <dbReference type="ChEBI" id="CHEBI:83088"/>
    </cofactor>
</comment>
<dbReference type="InterPro" id="IPR003016">
    <property type="entry name" value="2-oxoA_DH_lipoyl-BS"/>
</dbReference>
<dbReference type="GO" id="GO:0045254">
    <property type="term" value="C:pyruvate dehydrogenase complex"/>
    <property type="evidence" value="ECO:0007669"/>
    <property type="project" value="InterPro"/>
</dbReference>
<dbReference type="InterPro" id="IPR036625">
    <property type="entry name" value="E3-bd_dom_sf"/>
</dbReference>
<keyword evidence="3" id="KW-0809">Transit peptide</keyword>
<evidence type="ECO:0000259" key="7">
    <source>
        <dbReference type="PROSITE" id="PS51826"/>
    </source>
</evidence>
<feature type="domain" description="Lipoyl-binding" evidence="6">
    <location>
        <begin position="44"/>
        <end position="120"/>
    </location>
</feature>
<dbReference type="InterPro" id="IPR001078">
    <property type="entry name" value="2-oxoacid_DH_actylTfrase"/>
</dbReference>
<keyword evidence="4" id="KW-0012">Acyltransferase</keyword>
<dbReference type="GO" id="GO:0016746">
    <property type="term" value="F:acyltransferase activity"/>
    <property type="evidence" value="ECO:0007669"/>
    <property type="project" value="UniProtKB-KW"/>
</dbReference>
<dbReference type="GO" id="GO:0006086">
    <property type="term" value="P:pyruvate decarboxylation to acetyl-CoA"/>
    <property type="evidence" value="ECO:0007669"/>
    <property type="project" value="InterPro"/>
</dbReference>
<reference evidence="8 9" key="1">
    <citation type="submission" date="2013-11" db="EMBL/GenBank/DDBJ databases">
        <title>Genome sequencing of Stegodyphus mimosarum.</title>
        <authorList>
            <person name="Bechsgaard J."/>
        </authorList>
    </citation>
    <scope>NUCLEOTIDE SEQUENCE [LARGE SCALE GENOMIC DNA]</scope>
</reference>
<dbReference type="InterPro" id="IPR000089">
    <property type="entry name" value="Biotin_lipoyl"/>
</dbReference>
<dbReference type="PROSITE" id="PS50968">
    <property type="entry name" value="BIOTINYL_LIPOYL"/>
    <property type="match status" value="1"/>
</dbReference>
<feature type="domain" description="Peripheral subunit-binding (PSBD)" evidence="7">
    <location>
        <begin position="165"/>
        <end position="202"/>
    </location>
</feature>
<keyword evidence="8" id="KW-0670">Pyruvate</keyword>
<sequence>MSSLRQLARFGVHCTRSLLSKSLVHKNPRFAYLHRSKVCLEVNAIEIKMPALSPTMTEGTIVKWLKKEGDTVSPGDVLCEIQTDKAVVGLETEEEGILVKILVPEDSKNVQLGEVIAVIGSEGNLEDFKDYKVKSSTTHTAAAEKPDVHQTPTPPKSAIAERQKPIGPAVKKLLQEYGVEYSLVPPSGPHGMLLKGDVLNFIKINKLKREDLAPEKSEVSKMPDVTFIEKGAYIDIPLTSMRKTIAKRLTESKTTIPHAYINIDCNVSKVLDYRKIFKKDNINVTVNDFVIKSAAVALSKIPKVNVQFLNDQVRYMQSVDISVAVATENGLITPVIRNANLMSIQHISEQVRAFATKAKAGKLMPEEYQGGSFTISNLGMFGITEFS</sequence>
<dbReference type="OMA" id="TIKQKPW"/>
<dbReference type="InterPro" id="IPR023213">
    <property type="entry name" value="CAT-like_dom_sf"/>
</dbReference>
<evidence type="ECO:0000256" key="1">
    <source>
        <dbReference type="ARBA" id="ARBA00007317"/>
    </source>
</evidence>
<evidence type="ECO:0000256" key="3">
    <source>
        <dbReference type="ARBA" id="ARBA00022946"/>
    </source>
</evidence>
<dbReference type="PROSITE" id="PS51826">
    <property type="entry name" value="PSBD"/>
    <property type="match status" value="1"/>
</dbReference>
<dbReference type="InterPro" id="IPR004167">
    <property type="entry name" value="PSBD"/>
</dbReference>
<dbReference type="SUPFAM" id="SSF52777">
    <property type="entry name" value="CoA-dependent acyltransferases"/>
    <property type="match status" value="1"/>
</dbReference>
<feature type="non-terminal residue" evidence="8">
    <location>
        <position position="387"/>
    </location>
</feature>
<dbReference type="Gene3D" id="2.40.50.100">
    <property type="match status" value="1"/>
</dbReference>
<accession>A0A087TNE9</accession>
<feature type="region of interest" description="Disordered" evidence="5">
    <location>
        <begin position="136"/>
        <end position="162"/>
    </location>
</feature>
<keyword evidence="9" id="KW-1185">Reference proteome</keyword>
<evidence type="ECO:0000259" key="6">
    <source>
        <dbReference type="PROSITE" id="PS50968"/>
    </source>
</evidence>
<dbReference type="CDD" id="cd06849">
    <property type="entry name" value="lipoyl_domain"/>
    <property type="match status" value="1"/>
</dbReference>
<proteinExistence type="inferred from homology"/>
<dbReference type="Proteomes" id="UP000054359">
    <property type="component" value="Unassembled WGS sequence"/>
</dbReference>
<dbReference type="SUPFAM" id="SSF51230">
    <property type="entry name" value="Single hybrid motif"/>
    <property type="match status" value="1"/>
</dbReference>
<evidence type="ECO:0000313" key="9">
    <source>
        <dbReference type="Proteomes" id="UP000054359"/>
    </source>
</evidence>
<evidence type="ECO:0000256" key="2">
    <source>
        <dbReference type="ARBA" id="ARBA00022823"/>
    </source>
</evidence>
<gene>
    <name evidence="8" type="ORF">X975_25723</name>
</gene>
<dbReference type="PANTHER" id="PTHR23151">
    <property type="entry name" value="DIHYDROLIPOAMIDE ACETYL/SUCCINYL-TRANSFERASE-RELATED"/>
    <property type="match status" value="1"/>
</dbReference>
<protein>
    <recommendedName>
        <fullName evidence="4">Dihydrolipoamide acetyltransferase component of pyruvate dehydrogenase complex</fullName>
        <ecNumber evidence="4">2.3.1.-</ecNumber>
    </recommendedName>
</protein>
<evidence type="ECO:0000313" key="8">
    <source>
        <dbReference type="EMBL" id="KFM66638.1"/>
    </source>
</evidence>
<dbReference type="Pfam" id="PF00198">
    <property type="entry name" value="2-oxoacid_dh"/>
    <property type="match status" value="1"/>
</dbReference>
<dbReference type="STRING" id="407821.A0A087TNE9"/>
<dbReference type="Pfam" id="PF02817">
    <property type="entry name" value="E3_binding"/>
    <property type="match status" value="1"/>
</dbReference>
<dbReference type="Gene3D" id="3.30.559.10">
    <property type="entry name" value="Chloramphenicol acetyltransferase-like domain"/>
    <property type="match status" value="1"/>
</dbReference>
<dbReference type="GO" id="GO:0005739">
    <property type="term" value="C:mitochondrion"/>
    <property type="evidence" value="ECO:0007669"/>
    <property type="project" value="TreeGrafter"/>
</dbReference>
<comment type="similarity">
    <text evidence="1 4">Belongs to the 2-oxoacid dehydrogenase family.</text>
</comment>
<evidence type="ECO:0000256" key="5">
    <source>
        <dbReference type="SAM" id="MobiDB-lite"/>
    </source>
</evidence>
<keyword evidence="2 4" id="KW-0450">Lipoyl</keyword>
<dbReference type="SUPFAM" id="SSF47005">
    <property type="entry name" value="Peripheral subunit-binding domain of 2-oxo acid dehydrogenase complex"/>
    <property type="match status" value="1"/>
</dbReference>
<organism evidence="8 9">
    <name type="scientific">Stegodyphus mimosarum</name>
    <name type="common">African social velvet spider</name>
    <dbReference type="NCBI Taxonomy" id="407821"/>
    <lineage>
        <taxon>Eukaryota</taxon>
        <taxon>Metazoa</taxon>
        <taxon>Ecdysozoa</taxon>
        <taxon>Arthropoda</taxon>
        <taxon>Chelicerata</taxon>
        <taxon>Arachnida</taxon>
        <taxon>Araneae</taxon>
        <taxon>Araneomorphae</taxon>
        <taxon>Entelegynae</taxon>
        <taxon>Eresoidea</taxon>
        <taxon>Eresidae</taxon>
        <taxon>Stegodyphus</taxon>
    </lineage>
</organism>
<name>A0A087TNE9_STEMI</name>
<dbReference type="Pfam" id="PF00364">
    <property type="entry name" value="Biotin_lipoyl"/>
    <property type="match status" value="1"/>
</dbReference>
<dbReference type="PANTHER" id="PTHR23151:SF90">
    <property type="entry name" value="DIHYDROLIPOYLLYSINE-RESIDUE ACETYLTRANSFERASE COMPONENT OF PYRUVATE DEHYDROGENASE COMPLEX, MITOCHONDRIAL-RELATED"/>
    <property type="match status" value="1"/>
</dbReference>
<dbReference type="InterPro" id="IPR011053">
    <property type="entry name" value="Single_hybrid_motif"/>
</dbReference>
<dbReference type="EC" id="2.3.1.-" evidence="4"/>
<dbReference type="InterPro" id="IPR045257">
    <property type="entry name" value="E2/Pdx1"/>
</dbReference>